<comment type="catalytic activity">
    <reaction evidence="7">
        <text>L-threonyl-[protein] + ATP = O-phospho-L-threonyl-[protein] + ADP + H(+)</text>
        <dbReference type="Rhea" id="RHEA:46608"/>
        <dbReference type="Rhea" id="RHEA-COMP:11060"/>
        <dbReference type="Rhea" id="RHEA-COMP:11605"/>
        <dbReference type="ChEBI" id="CHEBI:15378"/>
        <dbReference type="ChEBI" id="CHEBI:30013"/>
        <dbReference type="ChEBI" id="CHEBI:30616"/>
        <dbReference type="ChEBI" id="CHEBI:61977"/>
        <dbReference type="ChEBI" id="CHEBI:456216"/>
        <dbReference type="EC" id="2.7.11.1"/>
    </reaction>
</comment>
<dbReference type="PROSITE" id="PS00107">
    <property type="entry name" value="PROTEIN_KINASE_ATP"/>
    <property type="match status" value="1"/>
</dbReference>
<protein>
    <recommendedName>
        <fullName evidence="1">non-specific serine/threonine protein kinase</fullName>
        <ecNumber evidence="1">2.7.11.1</ecNumber>
    </recommendedName>
</protein>
<evidence type="ECO:0000256" key="4">
    <source>
        <dbReference type="ARBA" id="ARBA00022741"/>
    </source>
</evidence>
<feature type="domain" description="Protein kinase" evidence="10">
    <location>
        <begin position="17"/>
        <end position="262"/>
    </location>
</feature>
<dbReference type="PANTHER" id="PTHR24363:SF0">
    <property type="entry name" value="SERINE_THREONINE KINASE LIKE DOMAIN CONTAINING 1"/>
    <property type="match status" value="1"/>
</dbReference>
<dbReference type="EC" id="2.7.11.1" evidence="1"/>
<dbReference type="RefSeq" id="WP_047910637.1">
    <property type="nucleotide sequence ID" value="NZ_CP118101.1"/>
</dbReference>
<dbReference type="SMART" id="SM00220">
    <property type="entry name" value="S_TKc"/>
    <property type="match status" value="1"/>
</dbReference>
<evidence type="ECO:0000256" key="9">
    <source>
        <dbReference type="PROSITE-ProRule" id="PRU10141"/>
    </source>
</evidence>
<keyword evidence="2 11" id="KW-0723">Serine/threonine-protein kinase</keyword>
<dbReference type="Pfam" id="PF00069">
    <property type="entry name" value="Pkinase"/>
    <property type="match status" value="1"/>
</dbReference>
<dbReference type="GO" id="GO:0004674">
    <property type="term" value="F:protein serine/threonine kinase activity"/>
    <property type="evidence" value="ECO:0007669"/>
    <property type="project" value="UniProtKB-KW"/>
</dbReference>
<dbReference type="PANTHER" id="PTHR24363">
    <property type="entry name" value="SERINE/THREONINE PROTEIN KINASE"/>
    <property type="match status" value="1"/>
</dbReference>
<dbReference type="GO" id="GO:0005524">
    <property type="term" value="F:ATP binding"/>
    <property type="evidence" value="ECO:0007669"/>
    <property type="project" value="UniProtKB-UniRule"/>
</dbReference>
<dbReference type="CDD" id="cd14014">
    <property type="entry name" value="STKc_PknB_like"/>
    <property type="match status" value="1"/>
</dbReference>
<name>A0AAX3MUL9_9BACL</name>
<gene>
    <name evidence="11" type="ORF">PUW23_16370</name>
    <name evidence="12" type="ORF">PUW25_16195</name>
</gene>
<keyword evidence="4 9" id="KW-0547">Nucleotide-binding</keyword>
<keyword evidence="5 11" id="KW-0418">Kinase</keyword>
<dbReference type="InterPro" id="IPR011009">
    <property type="entry name" value="Kinase-like_dom_sf"/>
</dbReference>
<accession>A0AAX3MUL9</accession>
<dbReference type="SUPFAM" id="SSF52540">
    <property type="entry name" value="P-loop containing nucleoside triphosphate hydrolases"/>
    <property type="match status" value="1"/>
</dbReference>
<dbReference type="PROSITE" id="PS00108">
    <property type="entry name" value="PROTEIN_KINASE_ST"/>
    <property type="match status" value="1"/>
</dbReference>
<evidence type="ECO:0000313" key="11">
    <source>
        <dbReference type="EMBL" id="WDH81103.1"/>
    </source>
</evidence>
<sequence>MKQPSRLERGSVLGGRYRVIRKIGTGGMSHVYLAEDLKLPGKKWAVKENVSLPEFHGSIVSEAETLITLHHSRLPHIVDFFAPDEDGYSYLVMDFIDGITLQEYLQHKQFQIPVNTMIRIIHQIMEVLDYLHGLTPPMIYRDLKPGNIMIAQHDEIRLIDFGIARKYKLSGNEDTVKLGTIGFAAPEQFGSGQTDARSDLYSLGALFLYMSTRGAHSEWIAGVEQLLRNESVRKYIPVMRRLLRYEPQARYQSINELREEMYRLSEHYEHGNVIRTSDGMMQGTRIVALTGTAAGAGVTHTAIAISHYLARLGNKVAIIEMSKRSVAFSRIKAIAYRDAEHIQAKSFDIEGVHYVQRSSKYEMVELLGGSYQYVVLDLGSERDYSQMEEFFRSDLPIVVNAAAEWKQDDMASFMQSYPNQPKLKWTYLLPLASKETVNRMRKRMDSTRVYSVPPHFDPFDRTEQMDEVLHELLHTIKPIGKRRRFLFKKA</sequence>
<keyword evidence="3" id="KW-0808">Transferase</keyword>
<evidence type="ECO:0000256" key="8">
    <source>
        <dbReference type="ARBA" id="ARBA00048679"/>
    </source>
</evidence>
<dbReference type="InterPro" id="IPR008271">
    <property type="entry name" value="Ser/Thr_kinase_AS"/>
</dbReference>
<dbReference type="SUPFAM" id="SSF56112">
    <property type="entry name" value="Protein kinase-like (PK-like)"/>
    <property type="match status" value="1"/>
</dbReference>
<dbReference type="Gene3D" id="3.40.50.300">
    <property type="entry name" value="P-loop containing nucleotide triphosphate hydrolases"/>
    <property type="match status" value="1"/>
</dbReference>
<dbReference type="EMBL" id="CP118101">
    <property type="protein sequence ID" value="WDH81103.1"/>
    <property type="molecule type" value="Genomic_DNA"/>
</dbReference>
<evidence type="ECO:0000313" key="13">
    <source>
        <dbReference type="Proteomes" id="UP001220962"/>
    </source>
</evidence>
<evidence type="ECO:0000256" key="6">
    <source>
        <dbReference type="ARBA" id="ARBA00022840"/>
    </source>
</evidence>
<dbReference type="CDD" id="cd01983">
    <property type="entry name" value="SIMIBI"/>
    <property type="match status" value="1"/>
</dbReference>
<evidence type="ECO:0000256" key="1">
    <source>
        <dbReference type="ARBA" id="ARBA00012513"/>
    </source>
</evidence>
<dbReference type="EMBL" id="CP118108">
    <property type="protein sequence ID" value="WDI00818.1"/>
    <property type="molecule type" value="Genomic_DNA"/>
</dbReference>
<dbReference type="Proteomes" id="UP001221519">
    <property type="component" value="Chromosome"/>
</dbReference>
<dbReference type="PROSITE" id="PS50011">
    <property type="entry name" value="PROTEIN_KINASE_DOM"/>
    <property type="match status" value="1"/>
</dbReference>
<dbReference type="InterPro" id="IPR017441">
    <property type="entry name" value="Protein_kinase_ATP_BS"/>
</dbReference>
<organism evidence="11 13">
    <name type="scientific">Paenibacillus urinalis</name>
    <dbReference type="NCBI Taxonomy" id="521520"/>
    <lineage>
        <taxon>Bacteria</taxon>
        <taxon>Bacillati</taxon>
        <taxon>Bacillota</taxon>
        <taxon>Bacilli</taxon>
        <taxon>Bacillales</taxon>
        <taxon>Paenibacillaceae</taxon>
        <taxon>Paenibacillus</taxon>
    </lineage>
</organism>
<evidence type="ECO:0000313" key="12">
    <source>
        <dbReference type="EMBL" id="WDI00818.1"/>
    </source>
</evidence>
<keyword evidence="6 9" id="KW-0067">ATP-binding</keyword>
<keyword evidence="14" id="KW-1185">Reference proteome</keyword>
<evidence type="ECO:0000259" key="10">
    <source>
        <dbReference type="PROSITE" id="PS50011"/>
    </source>
</evidence>
<evidence type="ECO:0000256" key="2">
    <source>
        <dbReference type="ARBA" id="ARBA00022527"/>
    </source>
</evidence>
<proteinExistence type="predicted"/>
<dbReference type="Gene3D" id="1.10.510.10">
    <property type="entry name" value="Transferase(Phosphotransferase) domain 1"/>
    <property type="match status" value="1"/>
</dbReference>
<dbReference type="InterPro" id="IPR027417">
    <property type="entry name" value="P-loop_NTPase"/>
</dbReference>
<evidence type="ECO:0000256" key="5">
    <source>
        <dbReference type="ARBA" id="ARBA00022777"/>
    </source>
</evidence>
<dbReference type="InterPro" id="IPR000719">
    <property type="entry name" value="Prot_kinase_dom"/>
</dbReference>
<dbReference type="Gene3D" id="3.30.200.20">
    <property type="entry name" value="Phosphorylase Kinase, domain 1"/>
    <property type="match status" value="1"/>
</dbReference>
<reference evidence="11 14" key="1">
    <citation type="submission" date="2023-02" db="EMBL/GenBank/DDBJ databases">
        <title>Pathogen: clinical or host-associated sample.</title>
        <authorList>
            <person name="Hergert J."/>
            <person name="Casey R."/>
            <person name="Wagner J."/>
            <person name="Young E.L."/>
            <person name="Oakeson K.F."/>
        </authorList>
    </citation>
    <scope>NUCLEOTIDE SEQUENCE</scope>
    <source>
        <strain evidence="12 14">2022CK-00829</strain>
        <strain evidence="11">2022CK-00830</strain>
    </source>
</reference>
<evidence type="ECO:0000256" key="7">
    <source>
        <dbReference type="ARBA" id="ARBA00047899"/>
    </source>
</evidence>
<comment type="catalytic activity">
    <reaction evidence="8">
        <text>L-seryl-[protein] + ATP = O-phospho-L-seryl-[protein] + ADP + H(+)</text>
        <dbReference type="Rhea" id="RHEA:17989"/>
        <dbReference type="Rhea" id="RHEA-COMP:9863"/>
        <dbReference type="Rhea" id="RHEA-COMP:11604"/>
        <dbReference type="ChEBI" id="CHEBI:15378"/>
        <dbReference type="ChEBI" id="CHEBI:29999"/>
        <dbReference type="ChEBI" id="CHEBI:30616"/>
        <dbReference type="ChEBI" id="CHEBI:83421"/>
        <dbReference type="ChEBI" id="CHEBI:456216"/>
        <dbReference type="EC" id="2.7.11.1"/>
    </reaction>
</comment>
<dbReference type="Proteomes" id="UP001220962">
    <property type="component" value="Chromosome"/>
</dbReference>
<feature type="binding site" evidence="9">
    <location>
        <position position="47"/>
    </location>
    <ligand>
        <name>ATP</name>
        <dbReference type="ChEBI" id="CHEBI:30616"/>
    </ligand>
</feature>
<evidence type="ECO:0000313" key="14">
    <source>
        <dbReference type="Proteomes" id="UP001221519"/>
    </source>
</evidence>
<dbReference type="AlphaFoldDB" id="A0AAX3MUL9"/>
<evidence type="ECO:0000256" key="3">
    <source>
        <dbReference type="ARBA" id="ARBA00022679"/>
    </source>
</evidence>